<dbReference type="InterPro" id="IPR036691">
    <property type="entry name" value="Endo/exonu/phosph_ase_sf"/>
</dbReference>
<dbReference type="SMART" id="SM00128">
    <property type="entry name" value="IPPc"/>
    <property type="match status" value="1"/>
</dbReference>
<dbReference type="AlphaFoldDB" id="A0A0A9B7E4"/>
<dbReference type="PANTHER" id="PTHR45666:SF5">
    <property type="entry name" value="TYPE IV INOSITOL POLYPHOSPHATE 5-PHOSPHATASE 3"/>
    <property type="match status" value="1"/>
</dbReference>
<dbReference type="Pfam" id="PF22669">
    <property type="entry name" value="Exo_endo_phos2"/>
    <property type="match status" value="1"/>
</dbReference>
<proteinExistence type="inferred from homology"/>
<sequence length="333" mass="38189">MIWPEPPLDMLAQCLPDSTKSFASGKALRTYLSFKSVNGDSGPFPEDNLVHDLNINSVVVKRKRPYFVRIISKQMVGVYLSIWVRKSLRKHIQNLKVSTVGVGAMGYIGNKGSISLSMSIYQTHFCFICCHLTSGEKDGDELKRNADVQEIHRRTIFNPVSRVSMPKTIYDHERIVWLGDLNYRINLPYEKTHEFISKQDWKGLFGNDQLKVELRKGHLFDGWTEGVINFPPTYKYKVNSEKYISDEPKSGRRTPAWCDRILSYGKGMRLMSYKTVDLRLSDHRPVTAVYMANVEVFSSKKLQRALTFTDAEVEDQLSFEEDSTSGMYNLGLC</sequence>
<evidence type="ECO:0000256" key="2">
    <source>
        <dbReference type="ARBA" id="ARBA00022801"/>
    </source>
</evidence>
<keyword evidence="2" id="KW-0378">Hydrolase</keyword>
<dbReference type="FunFam" id="3.60.10.10:FF:000038">
    <property type="entry name" value="type IV inositol polyphosphate 5-phosphatase 3"/>
    <property type="match status" value="1"/>
</dbReference>
<dbReference type="Gene3D" id="3.60.10.10">
    <property type="entry name" value="Endonuclease/exonuclease/phosphatase"/>
    <property type="match status" value="1"/>
</dbReference>
<dbReference type="GO" id="GO:0004439">
    <property type="term" value="F:phosphatidylinositol-4,5-bisphosphate 5-phosphatase activity"/>
    <property type="evidence" value="ECO:0007669"/>
    <property type="project" value="TreeGrafter"/>
</dbReference>
<comment type="similarity">
    <text evidence="1">Belongs to the inositol polyphosphate 5-phosphatase family.</text>
</comment>
<protein>
    <recommendedName>
        <fullName evidence="3">Inositol polyphosphate-related phosphatase domain-containing protein</fullName>
    </recommendedName>
</protein>
<organism evidence="4">
    <name type="scientific">Arundo donax</name>
    <name type="common">Giant reed</name>
    <name type="synonym">Donax arundinaceus</name>
    <dbReference type="NCBI Taxonomy" id="35708"/>
    <lineage>
        <taxon>Eukaryota</taxon>
        <taxon>Viridiplantae</taxon>
        <taxon>Streptophyta</taxon>
        <taxon>Embryophyta</taxon>
        <taxon>Tracheophyta</taxon>
        <taxon>Spermatophyta</taxon>
        <taxon>Magnoliopsida</taxon>
        <taxon>Liliopsida</taxon>
        <taxon>Poales</taxon>
        <taxon>Poaceae</taxon>
        <taxon>PACMAD clade</taxon>
        <taxon>Arundinoideae</taxon>
        <taxon>Arundineae</taxon>
        <taxon>Arundo</taxon>
    </lineage>
</organism>
<dbReference type="GO" id="GO:0046856">
    <property type="term" value="P:phosphatidylinositol dephosphorylation"/>
    <property type="evidence" value="ECO:0007669"/>
    <property type="project" value="InterPro"/>
</dbReference>
<evidence type="ECO:0000259" key="3">
    <source>
        <dbReference type="SMART" id="SM00128"/>
    </source>
</evidence>
<evidence type="ECO:0000256" key="1">
    <source>
        <dbReference type="ARBA" id="ARBA00010768"/>
    </source>
</evidence>
<dbReference type="EMBL" id="GBRH01239827">
    <property type="protein sequence ID" value="JAD58068.1"/>
    <property type="molecule type" value="Transcribed_RNA"/>
</dbReference>
<reference evidence="4" key="1">
    <citation type="submission" date="2014-09" db="EMBL/GenBank/DDBJ databases">
        <authorList>
            <person name="Magalhaes I.L.F."/>
            <person name="Oliveira U."/>
            <person name="Santos F.R."/>
            <person name="Vidigal T.H.D.A."/>
            <person name="Brescovit A.D."/>
            <person name="Santos A.J."/>
        </authorList>
    </citation>
    <scope>NUCLEOTIDE SEQUENCE</scope>
    <source>
        <tissue evidence="4">Shoot tissue taken approximately 20 cm above the soil surface</tissue>
    </source>
</reference>
<dbReference type="GO" id="GO:0034485">
    <property type="term" value="F:phosphatidylinositol-3,4,5-trisphosphate 5-phosphatase activity"/>
    <property type="evidence" value="ECO:0007669"/>
    <property type="project" value="TreeGrafter"/>
</dbReference>
<dbReference type="PANTHER" id="PTHR45666">
    <property type="entry name" value="TYPE IV INOSITOL POLYPHOSPHATE 5-PHOSPHATASE 9"/>
    <property type="match status" value="1"/>
</dbReference>
<dbReference type="SUPFAM" id="SSF56219">
    <property type="entry name" value="DNase I-like"/>
    <property type="match status" value="1"/>
</dbReference>
<dbReference type="GO" id="GO:0004445">
    <property type="term" value="F:inositol-polyphosphate 5-phosphatase activity"/>
    <property type="evidence" value="ECO:0007669"/>
    <property type="project" value="InterPro"/>
</dbReference>
<reference evidence="4" key="2">
    <citation type="journal article" date="2015" name="Data Brief">
        <title>Shoot transcriptome of the giant reed, Arundo donax.</title>
        <authorList>
            <person name="Barrero R.A."/>
            <person name="Guerrero F.D."/>
            <person name="Moolhuijzen P."/>
            <person name="Goolsby J.A."/>
            <person name="Tidwell J."/>
            <person name="Bellgard S.E."/>
            <person name="Bellgard M.I."/>
        </authorList>
    </citation>
    <scope>NUCLEOTIDE SEQUENCE</scope>
    <source>
        <tissue evidence="4">Shoot tissue taken approximately 20 cm above the soil surface</tissue>
    </source>
</reference>
<feature type="domain" description="Inositol polyphosphate-related phosphatase" evidence="3">
    <location>
        <begin position="13"/>
        <end position="298"/>
    </location>
</feature>
<name>A0A0A9B7E4_ARUDO</name>
<dbReference type="InterPro" id="IPR045849">
    <property type="entry name" value="IP5P_plant"/>
</dbReference>
<accession>A0A0A9B7E4</accession>
<dbReference type="InterPro" id="IPR000300">
    <property type="entry name" value="IPPc"/>
</dbReference>
<evidence type="ECO:0000313" key="4">
    <source>
        <dbReference type="EMBL" id="JAD58068.1"/>
    </source>
</evidence>